<evidence type="ECO:0000256" key="6">
    <source>
        <dbReference type="ARBA" id="ARBA00022723"/>
    </source>
</evidence>
<evidence type="ECO:0000256" key="7">
    <source>
        <dbReference type="ARBA" id="ARBA00022833"/>
    </source>
</evidence>
<gene>
    <name evidence="11" type="ORF">ENS59_04365</name>
</gene>
<evidence type="ECO:0000256" key="2">
    <source>
        <dbReference type="ARBA" id="ARBA00005061"/>
    </source>
</evidence>
<comment type="pathway">
    <text evidence="2">Purine metabolism; 7-cyano-7-deazaguanine biosynthesis.</text>
</comment>
<evidence type="ECO:0000256" key="4">
    <source>
        <dbReference type="ARBA" id="ARBA00012982"/>
    </source>
</evidence>
<evidence type="ECO:0000313" key="11">
    <source>
        <dbReference type="EMBL" id="HFH28731.1"/>
    </source>
</evidence>
<dbReference type="InterPro" id="IPR038418">
    <property type="entry name" value="6-PTP_synth/QueD_sf"/>
</dbReference>
<evidence type="ECO:0000256" key="10">
    <source>
        <dbReference type="ARBA" id="ARBA00048807"/>
    </source>
</evidence>
<evidence type="ECO:0000256" key="5">
    <source>
        <dbReference type="ARBA" id="ARBA00018141"/>
    </source>
</evidence>
<organism evidence="11">
    <name type="scientific">Gracilinema caldarium</name>
    <dbReference type="NCBI Taxonomy" id="215591"/>
    <lineage>
        <taxon>Bacteria</taxon>
        <taxon>Pseudomonadati</taxon>
        <taxon>Spirochaetota</taxon>
        <taxon>Spirochaetia</taxon>
        <taxon>Spirochaetales</taxon>
        <taxon>Breznakiellaceae</taxon>
        <taxon>Gracilinema</taxon>
    </lineage>
</organism>
<accession>A0A7C3E6B8</accession>
<sequence>MFQVGVTGSLLITHTLKGGSEKESRPHRHRYRFEWSLCAPALDEQGFVADIARMEASRDHLVQRMNRVYLNDLAFFENLQPSLENFSVFFLEELLKEFAKNGGIPAHLIQSRIQVWENKTAWASYEKSLGEKS</sequence>
<evidence type="ECO:0000256" key="1">
    <source>
        <dbReference type="ARBA" id="ARBA00001947"/>
    </source>
</evidence>
<evidence type="ECO:0000256" key="8">
    <source>
        <dbReference type="ARBA" id="ARBA00023239"/>
    </source>
</evidence>
<dbReference type="PANTHER" id="PTHR12589:SF7">
    <property type="entry name" value="6-PYRUVOYL TETRAHYDROBIOPTERIN SYNTHASE"/>
    <property type="match status" value="1"/>
</dbReference>
<proteinExistence type="inferred from homology"/>
<dbReference type="GO" id="GO:0070497">
    <property type="term" value="F:6-carboxytetrahydropterin synthase activity"/>
    <property type="evidence" value="ECO:0007669"/>
    <property type="project" value="UniProtKB-EC"/>
</dbReference>
<reference evidence="11" key="1">
    <citation type="journal article" date="2020" name="mSystems">
        <title>Genome- and Community-Level Interaction Insights into Carbon Utilization and Element Cycling Functions of Hydrothermarchaeota in Hydrothermal Sediment.</title>
        <authorList>
            <person name="Zhou Z."/>
            <person name="Liu Y."/>
            <person name="Xu W."/>
            <person name="Pan J."/>
            <person name="Luo Z.H."/>
            <person name="Li M."/>
        </authorList>
    </citation>
    <scope>NUCLEOTIDE SEQUENCE [LARGE SCALE GENOMIC DNA]</scope>
    <source>
        <strain evidence="11">SpSt-503</strain>
    </source>
</reference>
<comment type="caution">
    <text evidence="11">The sequence shown here is derived from an EMBL/GenBank/DDBJ whole genome shotgun (WGS) entry which is preliminary data.</text>
</comment>
<dbReference type="InterPro" id="IPR007115">
    <property type="entry name" value="6-PTP_synth/QueD"/>
</dbReference>
<dbReference type="Pfam" id="PF01242">
    <property type="entry name" value="PTPS"/>
    <property type="match status" value="1"/>
</dbReference>
<protein>
    <recommendedName>
        <fullName evidence="5">6-carboxy-5,6,7,8-tetrahydropterin synthase</fullName>
        <ecNumber evidence="4">4.1.2.50</ecNumber>
    </recommendedName>
    <alternativeName>
        <fullName evidence="9">Queuosine biosynthesis protein QueD</fullName>
    </alternativeName>
</protein>
<comment type="catalytic activity">
    <reaction evidence="10">
        <text>7,8-dihydroneopterin 3'-triphosphate + H2O = 6-carboxy-5,6,7,8-tetrahydropterin + triphosphate + acetaldehyde + 2 H(+)</text>
        <dbReference type="Rhea" id="RHEA:27966"/>
        <dbReference type="ChEBI" id="CHEBI:15343"/>
        <dbReference type="ChEBI" id="CHEBI:15377"/>
        <dbReference type="ChEBI" id="CHEBI:15378"/>
        <dbReference type="ChEBI" id="CHEBI:18036"/>
        <dbReference type="ChEBI" id="CHEBI:58462"/>
        <dbReference type="ChEBI" id="CHEBI:61032"/>
        <dbReference type="EC" id="4.1.2.50"/>
    </reaction>
</comment>
<dbReference type="EMBL" id="DSVL01000132">
    <property type="protein sequence ID" value="HFH28731.1"/>
    <property type="molecule type" value="Genomic_DNA"/>
</dbReference>
<comment type="similarity">
    <text evidence="3">Belongs to the PTPS family. QueD subfamily.</text>
</comment>
<name>A0A7C3E6B8_9SPIR</name>
<keyword evidence="8" id="KW-0456">Lyase</keyword>
<dbReference type="AlphaFoldDB" id="A0A7C3E6B8"/>
<dbReference type="PANTHER" id="PTHR12589">
    <property type="entry name" value="PYRUVOYL TETRAHYDROBIOPTERIN SYNTHASE"/>
    <property type="match status" value="1"/>
</dbReference>
<dbReference type="Gene3D" id="3.30.479.10">
    <property type="entry name" value="6-pyruvoyl tetrahydropterin synthase/QueD"/>
    <property type="match status" value="1"/>
</dbReference>
<keyword evidence="7" id="KW-0862">Zinc</keyword>
<keyword evidence="6" id="KW-0479">Metal-binding</keyword>
<dbReference type="UniPathway" id="UPA00391"/>
<evidence type="ECO:0000256" key="9">
    <source>
        <dbReference type="ARBA" id="ARBA00031449"/>
    </source>
</evidence>
<dbReference type="SUPFAM" id="SSF55620">
    <property type="entry name" value="Tetrahydrobiopterin biosynthesis enzymes-like"/>
    <property type="match status" value="1"/>
</dbReference>
<dbReference type="EC" id="4.1.2.50" evidence="4"/>
<comment type="cofactor">
    <cofactor evidence="1">
        <name>Zn(2+)</name>
        <dbReference type="ChEBI" id="CHEBI:29105"/>
    </cofactor>
</comment>
<dbReference type="GO" id="GO:0046872">
    <property type="term" value="F:metal ion binding"/>
    <property type="evidence" value="ECO:0007669"/>
    <property type="project" value="UniProtKB-KW"/>
</dbReference>
<evidence type="ECO:0000256" key="3">
    <source>
        <dbReference type="ARBA" id="ARBA00008900"/>
    </source>
</evidence>